<accession>A0A895YFS8</accession>
<reference evidence="3" key="1">
    <citation type="submission" date="2021-02" db="EMBL/GenBank/DDBJ databases">
        <title>Natrosporangium hydrolyticum gen. nov., sp. nov, a haloalkaliphilic actinobacterium from a soda solonchak soil.</title>
        <authorList>
            <person name="Sorokin D.Y."/>
            <person name="Khijniak T.V."/>
            <person name="Zakharycheva A.P."/>
            <person name="Boueva O.V."/>
            <person name="Ariskina E.V."/>
            <person name="Hahnke R.L."/>
            <person name="Bunk B."/>
            <person name="Sproer C."/>
            <person name="Schumann P."/>
            <person name="Evtushenko L.I."/>
            <person name="Kublanov I.V."/>
        </authorList>
    </citation>
    <scope>NUCLEOTIDE SEQUENCE</scope>
    <source>
        <strain evidence="3">DSM 106523</strain>
    </source>
</reference>
<dbReference type="KEGG" id="nhy:JQS43_00675"/>
<dbReference type="InterPro" id="IPR011047">
    <property type="entry name" value="Quinoprotein_ADH-like_sf"/>
</dbReference>
<dbReference type="Proteomes" id="UP000662857">
    <property type="component" value="Chromosome"/>
</dbReference>
<dbReference type="AlphaFoldDB" id="A0A895YFS8"/>
<dbReference type="SUPFAM" id="SSF50998">
    <property type="entry name" value="Quinoprotein alcohol dehydrogenase-like"/>
    <property type="match status" value="1"/>
</dbReference>
<dbReference type="Pfam" id="PF13360">
    <property type="entry name" value="PQQ_2"/>
    <property type="match status" value="1"/>
</dbReference>
<proteinExistence type="predicted"/>
<evidence type="ECO:0000259" key="2">
    <source>
        <dbReference type="Pfam" id="PF13360"/>
    </source>
</evidence>
<evidence type="ECO:0000313" key="3">
    <source>
        <dbReference type="EMBL" id="QSB14945.1"/>
    </source>
</evidence>
<keyword evidence="4" id="KW-1185">Reference proteome</keyword>
<name>A0A895YFS8_9ACTN</name>
<organism evidence="3 4">
    <name type="scientific">Natronosporangium hydrolyticum</name>
    <dbReference type="NCBI Taxonomy" id="2811111"/>
    <lineage>
        <taxon>Bacteria</taxon>
        <taxon>Bacillati</taxon>
        <taxon>Actinomycetota</taxon>
        <taxon>Actinomycetes</taxon>
        <taxon>Micromonosporales</taxon>
        <taxon>Micromonosporaceae</taxon>
        <taxon>Natronosporangium</taxon>
    </lineage>
</organism>
<feature type="domain" description="Pyrrolo-quinoline quinone repeat" evidence="2">
    <location>
        <begin position="273"/>
        <end position="418"/>
    </location>
</feature>
<evidence type="ECO:0000313" key="4">
    <source>
        <dbReference type="Proteomes" id="UP000662857"/>
    </source>
</evidence>
<dbReference type="RefSeq" id="WP_239677109.1">
    <property type="nucleotide sequence ID" value="NZ_CP070499.1"/>
</dbReference>
<dbReference type="InterPro" id="IPR002372">
    <property type="entry name" value="PQQ_rpt_dom"/>
</dbReference>
<dbReference type="Gene3D" id="2.130.10.10">
    <property type="entry name" value="YVTN repeat-like/Quinoprotein amine dehydrogenase"/>
    <property type="match status" value="1"/>
</dbReference>
<dbReference type="EMBL" id="CP070499">
    <property type="protein sequence ID" value="QSB14945.1"/>
    <property type="molecule type" value="Genomic_DNA"/>
</dbReference>
<dbReference type="InterPro" id="IPR015943">
    <property type="entry name" value="WD40/YVTN_repeat-like_dom_sf"/>
</dbReference>
<gene>
    <name evidence="3" type="ORF">JQS43_00675</name>
</gene>
<feature type="region of interest" description="Disordered" evidence="1">
    <location>
        <begin position="443"/>
        <end position="463"/>
    </location>
</feature>
<protein>
    <submittedName>
        <fullName evidence="3">PQQ-binding-like beta-propeller repeat protein</fullName>
    </submittedName>
</protein>
<sequence>MASGRAIRRRTVLLLVVAVAAALIITGAVPNPFPTIWAWVSEERPLADDLAWQERLGARPAAATAAGDALAVAAGSSAQLYQRGSGRPVSMAQTDGWEAQWVVVAGSGAGSIVISSPRGEDGYEVRDPDTGRVIHTDDEAVAVWGFGDAWLDLRCDDRRACQLRGYQPDGVEPQWRTDLPGQREGLVGGNPELAGPQSVGSNRIPDDIAGPEPVPPLLGFPVTRRGDDVVVVVDTRTGQIRQELAQGADERVIVVGGRVIRSVMRRYDGVCVSEVTGYDAVTGDPVWGPSPYHLWSTGDVGCEQREPPVAGGAAVAVRSAEGEPMILDAYDGRVLWSGELGEQVEALSAELAVIRDEDGFQRRGIRLGGDGALLWERRADEEAALAIAQCGVVVSDRHPNRVYVWDKQTGEDRLSVSTSARVLACAPDGVLLTEGRSIGFARFDGLTSPESGSDSTPPEVDSK</sequence>
<evidence type="ECO:0000256" key="1">
    <source>
        <dbReference type="SAM" id="MobiDB-lite"/>
    </source>
</evidence>